<dbReference type="InterPro" id="IPR002577">
    <property type="entry name" value="HTH_HxlR"/>
</dbReference>
<protein>
    <submittedName>
        <fullName evidence="5">HxlR family transcriptional regulator</fullName>
    </submittedName>
</protein>
<dbReference type="PANTHER" id="PTHR33204">
    <property type="entry name" value="TRANSCRIPTIONAL REGULATOR, MARR FAMILY"/>
    <property type="match status" value="1"/>
</dbReference>
<sequence length="185" mass="20867">MRASCWVWVMDAGFQELLGLSSGLSLRVMNSTEALAWSVDTCTIERAMAILGEKWTVVVLREVFSGIRRFDDMRVRTNIPRQVLTNRLATLVGNGVLRREPYQEPGARVRHEYRLTPKGFDLYPVLIAVAEWGDRHLADPEGPPLRFEHRDCGDDVGVQVVCDGGHLVGDYREVLPRPGPGARRR</sequence>
<keyword evidence="1" id="KW-0805">Transcription regulation</keyword>
<name>A0ABQ3YKV7_9ACTN</name>
<comment type="caution">
    <text evidence="5">The sequence shown here is derived from an EMBL/GenBank/DDBJ whole genome shotgun (WGS) entry which is preliminary data.</text>
</comment>
<evidence type="ECO:0000256" key="3">
    <source>
        <dbReference type="ARBA" id="ARBA00023163"/>
    </source>
</evidence>
<dbReference type="Proteomes" id="UP000609879">
    <property type="component" value="Unassembled WGS sequence"/>
</dbReference>
<evidence type="ECO:0000256" key="2">
    <source>
        <dbReference type="ARBA" id="ARBA00023125"/>
    </source>
</evidence>
<dbReference type="InterPro" id="IPR036388">
    <property type="entry name" value="WH-like_DNA-bd_sf"/>
</dbReference>
<keyword evidence="2" id="KW-0238">DNA-binding</keyword>
<evidence type="ECO:0000313" key="6">
    <source>
        <dbReference type="Proteomes" id="UP000609879"/>
    </source>
</evidence>
<proteinExistence type="predicted"/>
<dbReference type="InterPro" id="IPR036390">
    <property type="entry name" value="WH_DNA-bd_sf"/>
</dbReference>
<dbReference type="SUPFAM" id="SSF46785">
    <property type="entry name" value="Winged helix' DNA-binding domain"/>
    <property type="match status" value="1"/>
</dbReference>
<dbReference type="Gene3D" id="1.10.10.10">
    <property type="entry name" value="Winged helix-like DNA-binding domain superfamily/Winged helix DNA-binding domain"/>
    <property type="match status" value="1"/>
</dbReference>
<organism evidence="5 6">
    <name type="scientific">Paractinoplanes deccanensis</name>
    <dbReference type="NCBI Taxonomy" id="113561"/>
    <lineage>
        <taxon>Bacteria</taxon>
        <taxon>Bacillati</taxon>
        <taxon>Actinomycetota</taxon>
        <taxon>Actinomycetes</taxon>
        <taxon>Micromonosporales</taxon>
        <taxon>Micromonosporaceae</taxon>
        <taxon>Paractinoplanes</taxon>
    </lineage>
</organism>
<keyword evidence="6" id="KW-1185">Reference proteome</keyword>
<reference evidence="5 6" key="1">
    <citation type="submission" date="2021-01" db="EMBL/GenBank/DDBJ databases">
        <title>Whole genome shotgun sequence of Actinoplanes deccanensis NBRC 13994.</title>
        <authorList>
            <person name="Komaki H."/>
            <person name="Tamura T."/>
        </authorList>
    </citation>
    <scope>NUCLEOTIDE SEQUENCE [LARGE SCALE GENOMIC DNA]</scope>
    <source>
        <strain evidence="5 6">NBRC 13994</strain>
    </source>
</reference>
<evidence type="ECO:0000313" key="5">
    <source>
        <dbReference type="EMBL" id="GID80618.1"/>
    </source>
</evidence>
<gene>
    <name evidence="5" type="ORF">Ade02nite_92590</name>
</gene>
<dbReference type="Pfam" id="PF01638">
    <property type="entry name" value="HxlR"/>
    <property type="match status" value="1"/>
</dbReference>
<keyword evidence="3" id="KW-0804">Transcription</keyword>
<dbReference type="EMBL" id="BOMI01000196">
    <property type="protein sequence ID" value="GID80618.1"/>
    <property type="molecule type" value="Genomic_DNA"/>
</dbReference>
<dbReference type="PANTHER" id="PTHR33204:SF18">
    <property type="entry name" value="TRANSCRIPTIONAL REGULATORY PROTEIN"/>
    <property type="match status" value="1"/>
</dbReference>
<evidence type="ECO:0000256" key="1">
    <source>
        <dbReference type="ARBA" id="ARBA00023015"/>
    </source>
</evidence>
<accession>A0ABQ3YKV7</accession>
<evidence type="ECO:0000259" key="4">
    <source>
        <dbReference type="PROSITE" id="PS51118"/>
    </source>
</evidence>
<feature type="domain" description="HTH hxlR-type" evidence="4">
    <location>
        <begin position="42"/>
        <end position="141"/>
    </location>
</feature>
<dbReference type="PROSITE" id="PS51118">
    <property type="entry name" value="HTH_HXLR"/>
    <property type="match status" value="1"/>
</dbReference>